<evidence type="ECO:0000256" key="16">
    <source>
        <dbReference type="ARBA" id="ARBA00049209"/>
    </source>
</evidence>
<dbReference type="GO" id="GO:0046872">
    <property type="term" value="F:metal ion binding"/>
    <property type="evidence" value="ECO:0007669"/>
    <property type="project" value="UniProtKB-UniRule"/>
</dbReference>
<evidence type="ECO:0000259" key="20">
    <source>
        <dbReference type="PROSITE" id="PS51383"/>
    </source>
</evidence>
<keyword evidence="10 17" id="KW-0520">NAD</keyword>
<comment type="catalytic activity">
    <reaction evidence="16 17 19">
        <text>(6S)-NADPHX + ADP = AMP + phosphate + NADPH + H(+)</text>
        <dbReference type="Rhea" id="RHEA:32235"/>
        <dbReference type="ChEBI" id="CHEBI:15378"/>
        <dbReference type="ChEBI" id="CHEBI:43474"/>
        <dbReference type="ChEBI" id="CHEBI:57783"/>
        <dbReference type="ChEBI" id="CHEBI:64076"/>
        <dbReference type="ChEBI" id="CHEBI:456215"/>
        <dbReference type="ChEBI" id="CHEBI:456216"/>
        <dbReference type="EC" id="4.2.1.136"/>
    </reaction>
</comment>
<keyword evidence="5 18" id="KW-0479">Metal-binding</keyword>
<feature type="binding site" evidence="18">
    <location>
        <position position="161"/>
    </location>
    <ligand>
        <name>K(+)</name>
        <dbReference type="ChEBI" id="CHEBI:29103"/>
    </ligand>
</feature>
<feature type="binding site" evidence="18">
    <location>
        <position position="158"/>
    </location>
    <ligand>
        <name>(6S)-NADPHX</name>
        <dbReference type="ChEBI" id="CHEBI:64076"/>
    </ligand>
</feature>
<dbReference type="SUPFAM" id="SSF64153">
    <property type="entry name" value="YjeF N-terminal domain-like"/>
    <property type="match status" value="1"/>
</dbReference>
<evidence type="ECO:0000256" key="6">
    <source>
        <dbReference type="ARBA" id="ARBA00022741"/>
    </source>
</evidence>
<dbReference type="CDD" id="cd01171">
    <property type="entry name" value="YXKO-related"/>
    <property type="match status" value="1"/>
</dbReference>
<keyword evidence="9 18" id="KW-0630">Potassium</keyword>
<feature type="domain" description="YjeF N-terminal" evidence="21">
    <location>
        <begin position="16"/>
        <end position="215"/>
    </location>
</feature>
<feature type="binding site" evidence="18">
    <location>
        <begin position="129"/>
        <end position="135"/>
    </location>
    <ligand>
        <name>(6S)-NADPHX</name>
        <dbReference type="ChEBI" id="CHEBI:64076"/>
    </ligand>
</feature>
<keyword evidence="7 17" id="KW-0067">ATP-binding</keyword>
<comment type="similarity">
    <text evidence="18">Belongs to the NnrE/AIBP family.</text>
</comment>
<evidence type="ECO:0000256" key="10">
    <source>
        <dbReference type="ARBA" id="ARBA00023027"/>
    </source>
</evidence>
<dbReference type="EC" id="4.2.1.136" evidence="19"/>
<comment type="function">
    <text evidence="17">Catalyzes the dehydration of the S-form of NAD(P)HX at the expense of ADP, which is converted to AMP. Together with NAD(P)HX epimerase, which catalyzes the epimerization of the S- and R-forms, the enzyme allows the repair of both epimers of NAD(P)HX, a damaged form of NAD(P)H that is a result of enzymatic or heat-dependent hydration.</text>
</comment>
<comment type="cofactor">
    <cofactor evidence="17">
        <name>Mg(2+)</name>
        <dbReference type="ChEBI" id="CHEBI:18420"/>
    </cofactor>
</comment>
<evidence type="ECO:0000256" key="5">
    <source>
        <dbReference type="ARBA" id="ARBA00022723"/>
    </source>
</evidence>
<sequence>MSWAPWLEPLPDAGVMRAVDSWAIEQRGIPALVLMDRAGEALARVTAEVVPDGRLAVLCGKGNNGGDGLVAARVLRGAGREVDVLLVGSAGDLSADASAQLQRLPGPPPVAFDPELLRPAAGAIDAMLGTGFSGSVRGATALAIEALDARGIPVVAADVPSGVDASTGRVTGVGVRAAATVAFHAAKLGLWIHPGKALAGEVRVADIGIPTGSPHQAAGGLITDQALADLPSRTAASTKFTSGNVVVIGGSSGLTGAPAMAALAAQRAGAGYVTVAAAASLELAFAARLLEVMFAPLPEDDGHLGTRAVPVALERLKRAGAVVLGPGLGRAESTRAFARELAASIRAPLVVDADGLNALGTDYAEVLGERETTTILTPHAGELGRLLGVPSATIDGARLDHAREAARLAGAIVVLKGDDTLVALPDGRVAVSAGGAPGLATAGTGDVLAGVIAALLARGATPGLAACAGVHAHVRAGRRAGDERGPDHVIASDVIRALPAAMRP</sequence>
<comment type="similarity">
    <text evidence="3 19">In the N-terminal section; belongs to the NnrE/AIBP family.</text>
</comment>
<evidence type="ECO:0000256" key="1">
    <source>
        <dbReference type="ARBA" id="ARBA00000013"/>
    </source>
</evidence>
<evidence type="ECO:0000256" key="11">
    <source>
        <dbReference type="ARBA" id="ARBA00023235"/>
    </source>
</evidence>
<dbReference type="EMBL" id="CADCVP010000301">
    <property type="protein sequence ID" value="CAA9515364.1"/>
    <property type="molecule type" value="Genomic_DNA"/>
</dbReference>
<reference evidence="22" key="1">
    <citation type="submission" date="2020-02" db="EMBL/GenBank/DDBJ databases">
        <authorList>
            <person name="Meier V. D."/>
        </authorList>
    </citation>
    <scope>NUCLEOTIDE SEQUENCE</scope>
    <source>
        <strain evidence="22">AVDCRST_MAG69</strain>
    </source>
</reference>
<dbReference type="GO" id="GO:0005524">
    <property type="term" value="F:ATP binding"/>
    <property type="evidence" value="ECO:0007669"/>
    <property type="project" value="UniProtKB-UniRule"/>
</dbReference>
<dbReference type="PROSITE" id="PS51385">
    <property type="entry name" value="YJEF_N"/>
    <property type="match status" value="1"/>
</dbReference>
<evidence type="ECO:0000313" key="22">
    <source>
        <dbReference type="EMBL" id="CAA9515364.1"/>
    </source>
</evidence>
<dbReference type="Pfam" id="PF03853">
    <property type="entry name" value="YjeF_N"/>
    <property type="match status" value="1"/>
</dbReference>
<keyword evidence="8 17" id="KW-0521">NADP</keyword>
<dbReference type="InterPro" id="IPR004443">
    <property type="entry name" value="YjeF_N_dom"/>
</dbReference>
<feature type="binding site" evidence="18">
    <location>
        <position position="64"/>
    </location>
    <ligand>
        <name>K(+)</name>
        <dbReference type="ChEBI" id="CHEBI:29103"/>
    </ligand>
</feature>
<feature type="binding site" evidence="17">
    <location>
        <position position="257"/>
    </location>
    <ligand>
        <name>(6S)-NADPHX</name>
        <dbReference type="ChEBI" id="CHEBI:64076"/>
    </ligand>
</feature>
<comment type="caution">
    <text evidence="18">Lacks conserved residue(s) required for the propagation of feature annotation.</text>
</comment>
<feature type="binding site" evidence="17">
    <location>
        <position position="379"/>
    </location>
    <ligand>
        <name>(6S)-NADPHX</name>
        <dbReference type="ChEBI" id="CHEBI:64076"/>
    </ligand>
</feature>
<comment type="catalytic activity">
    <reaction evidence="1 18 19">
        <text>(6R)-NADHX = (6S)-NADHX</text>
        <dbReference type="Rhea" id="RHEA:32215"/>
        <dbReference type="ChEBI" id="CHEBI:64074"/>
        <dbReference type="ChEBI" id="CHEBI:64075"/>
        <dbReference type="EC" id="5.1.99.6"/>
    </reaction>
</comment>
<protein>
    <recommendedName>
        <fullName evidence="19">Bifunctional NAD(P)H-hydrate repair enzyme</fullName>
    </recommendedName>
    <alternativeName>
        <fullName evidence="19">Nicotinamide nucleotide repair protein</fullName>
    </alternativeName>
    <domain>
        <recommendedName>
            <fullName evidence="19">ADP-dependent (S)-NAD(P)H-hydrate dehydratase</fullName>
            <ecNumber evidence="19">4.2.1.136</ecNumber>
        </recommendedName>
        <alternativeName>
            <fullName evidence="19">ADP-dependent NAD(P)HX dehydratase</fullName>
        </alternativeName>
    </domain>
    <domain>
        <recommendedName>
            <fullName evidence="19">NAD(P)H-hydrate epimerase</fullName>
            <ecNumber evidence="19">5.1.99.6</ecNumber>
        </recommendedName>
    </domain>
</protein>
<accession>A0A6J4T7L5</accession>
<feature type="binding site" evidence="17">
    <location>
        <position position="445"/>
    </location>
    <ligand>
        <name>AMP</name>
        <dbReference type="ChEBI" id="CHEBI:456215"/>
    </ligand>
</feature>
<dbReference type="InterPro" id="IPR017953">
    <property type="entry name" value="Carbohydrate_kinase_pred_CS"/>
</dbReference>
<dbReference type="PROSITE" id="PS01050">
    <property type="entry name" value="YJEF_C_2"/>
    <property type="match status" value="1"/>
</dbReference>
<dbReference type="GO" id="GO:0052855">
    <property type="term" value="F:ADP-dependent NAD(P)H-hydrate dehydratase activity"/>
    <property type="evidence" value="ECO:0007669"/>
    <property type="project" value="UniProtKB-UniRule"/>
</dbReference>
<name>A0A6J4T7L5_9ACTN</name>
<dbReference type="Pfam" id="PF01256">
    <property type="entry name" value="Carb_kinase"/>
    <property type="match status" value="1"/>
</dbReference>
<feature type="binding site" evidence="17">
    <location>
        <position position="446"/>
    </location>
    <ligand>
        <name>(6S)-NADPHX</name>
        <dbReference type="ChEBI" id="CHEBI:64076"/>
    </ligand>
</feature>
<evidence type="ECO:0000256" key="15">
    <source>
        <dbReference type="ARBA" id="ARBA00048238"/>
    </source>
</evidence>
<keyword evidence="12 17" id="KW-0456">Lyase</keyword>
<comment type="function">
    <text evidence="18">Catalyzes the epimerization of the S- and R-forms of NAD(P)HX, a damaged form of NAD(P)H that is a result of enzymatic or heat-dependent hydration. This is a prerequisite for the S-specific NAD(P)H-hydrate dehydratase to allow the repair of both epimers of NAD(P)HX.</text>
</comment>
<evidence type="ECO:0000256" key="17">
    <source>
        <dbReference type="HAMAP-Rule" id="MF_01965"/>
    </source>
</evidence>
<keyword evidence="11 18" id="KW-0413">Isomerase</keyword>
<evidence type="ECO:0000256" key="7">
    <source>
        <dbReference type="ARBA" id="ARBA00022840"/>
    </source>
</evidence>
<evidence type="ECO:0000256" key="18">
    <source>
        <dbReference type="HAMAP-Rule" id="MF_01966"/>
    </source>
</evidence>
<comment type="cofactor">
    <cofactor evidence="18 19">
        <name>K(+)</name>
        <dbReference type="ChEBI" id="CHEBI:29103"/>
    </cofactor>
    <text evidence="18 19">Binds 1 potassium ion per subunit.</text>
</comment>
<comment type="similarity">
    <text evidence="17">Belongs to the NnrD/CARKD family.</text>
</comment>
<feature type="binding site" evidence="18">
    <location>
        <position position="125"/>
    </location>
    <ligand>
        <name>K(+)</name>
        <dbReference type="ChEBI" id="CHEBI:29103"/>
    </ligand>
</feature>
<keyword evidence="13" id="KW-0511">Multifunctional enzyme</keyword>
<dbReference type="PANTHER" id="PTHR12592:SF0">
    <property type="entry name" value="ATP-DEPENDENT (S)-NAD(P)H-HYDRATE DEHYDRATASE"/>
    <property type="match status" value="1"/>
</dbReference>
<feature type="binding site" evidence="17">
    <location>
        <begin position="416"/>
        <end position="420"/>
    </location>
    <ligand>
        <name>AMP</name>
        <dbReference type="ChEBI" id="CHEBI:456215"/>
    </ligand>
</feature>
<evidence type="ECO:0000256" key="3">
    <source>
        <dbReference type="ARBA" id="ARBA00006001"/>
    </source>
</evidence>
<dbReference type="HAMAP" id="MF_01965">
    <property type="entry name" value="NADHX_dehydratase"/>
    <property type="match status" value="1"/>
</dbReference>
<dbReference type="PANTHER" id="PTHR12592">
    <property type="entry name" value="ATP-DEPENDENT (S)-NAD(P)H-HYDRATE DEHYDRATASE FAMILY MEMBER"/>
    <property type="match status" value="1"/>
</dbReference>
<keyword evidence="6 17" id="KW-0547">Nucleotide-binding</keyword>
<dbReference type="InterPro" id="IPR030677">
    <property type="entry name" value="Nnr"/>
</dbReference>
<comment type="catalytic activity">
    <reaction evidence="2 18 19">
        <text>(6R)-NADPHX = (6S)-NADPHX</text>
        <dbReference type="Rhea" id="RHEA:32227"/>
        <dbReference type="ChEBI" id="CHEBI:64076"/>
        <dbReference type="ChEBI" id="CHEBI:64077"/>
        <dbReference type="EC" id="5.1.99.6"/>
    </reaction>
</comment>
<dbReference type="Gene3D" id="3.40.50.10260">
    <property type="entry name" value="YjeF N-terminal domain"/>
    <property type="match status" value="1"/>
</dbReference>
<evidence type="ECO:0000259" key="21">
    <source>
        <dbReference type="PROSITE" id="PS51385"/>
    </source>
</evidence>
<organism evidence="22">
    <name type="scientific">uncultured Solirubrobacteraceae bacterium</name>
    <dbReference type="NCBI Taxonomy" id="1162706"/>
    <lineage>
        <taxon>Bacteria</taxon>
        <taxon>Bacillati</taxon>
        <taxon>Actinomycetota</taxon>
        <taxon>Thermoleophilia</taxon>
        <taxon>Solirubrobacterales</taxon>
        <taxon>Solirubrobacteraceae</taxon>
        <taxon>environmental samples</taxon>
    </lineage>
</organism>
<comment type="catalytic activity">
    <reaction evidence="15 17 19">
        <text>(6S)-NADHX + ADP = AMP + phosphate + NADH + H(+)</text>
        <dbReference type="Rhea" id="RHEA:32223"/>
        <dbReference type="ChEBI" id="CHEBI:15378"/>
        <dbReference type="ChEBI" id="CHEBI:43474"/>
        <dbReference type="ChEBI" id="CHEBI:57945"/>
        <dbReference type="ChEBI" id="CHEBI:64074"/>
        <dbReference type="ChEBI" id="CHEBI:456215"/>
        <dbReference type="ChEBI" id="CHEBI:456216"/>
        <dbReference type="EC" id="4.2.1.136"/>
    </reaction>
</comment>
<comment type="subunit">
    <text evidence="17">Homotetramer.</text>
</comment>
<dbReference type="GO" id="GO:0110051">
    <property type="term" value="P:metabolite repair"/>
    <property type="evidence" value="ECO:0007669"/>
    <property type="project" value="TreeGrafter"/>
</dbReference>
<comment type="function">
    <text evidence="14 19">Bifunctional enzyme that catalyzes the epimerization of the S- and R-forms of NAD(P)HX and the dehydration of the S-form of NAD(P)HX at the expense of ADP, which is converted to AMP. This allows the repair of both epimers of NAD(P)HX, a damaged form of NAD(P)H that is a result of enzymatic or heat-dependent hydration.</text>
</comment>
<dbReference type="NCBIfam" id="TIGR00197">
    <property type="entry name" value="yjeF_nterm"/>
    <property type="match status" value="1"/>
</dbReference>
<evidence type="ECO:0000256" key="9">
    <source>
        <dbReference type="ARBA" id="ARBA00022958"/>
    </source>
</evidence>
<dbReference type="Gene3D" id="3.40.1190.20">
    <property type="match status" value="1"/>
</dbReference>
<gene>
    <name evidence="17" type="primary">nnrD</name>
    <name evidence="18" type="synonym">nnrE</name>
    <name evidence="22" type="ORF">AVDCRST_MAG69-2735</name>
</gene>
<proteinExistence type="inferred from homology"/>
<dbReference type="SUPFAM" id="SSF53613">
    <property type="entry name" value="Ribokinase-like"/>
    <property type="match status" value="1"/>
</dbReference>
<evidence type="ECO:0000256" key="14">
    <source>
        <dbReference type="ARBA" id="ARBA00025153"/>
    </source>
</evidence>
<evidence type="ECO:0000256" key="13">
    <source>
        <dbReference type="ARBA" id="ARBA00023268"/>
    </source>
</evidence>
<dbReference type="GO" id="GO:0052856">
    <property type="term" value="F:NAD(P)HX epimerase activity"/>
    <property type="evidence" value="ECO:0007669"/>
    <property type="project" value="UniProtKB-UniRule"/>
</dbReference>
<dbReference type="GO" id="GO:0046496">
    <property type="term" value="P:nicotinamide nucleotide metabolic process"/>
    <property type="evidence" value="ECO:0007669"/>
    <property type="project" value="UniProtKB-UniRule"/>
</dbReference>
<dbReference type="AlphaFoldDB" id="A0A6J4T7L5"/>
<evidence type="ECO:0000256" key="8">
    <source>
        <dbReference type="ARBA" id="ARBA00022857"/>
    </source>
</evidence>
<feature type="binding site" evidence="18">
    <location>
        <begin position="63"/>
        <end position="67"/>
    </location>
    <ligand>
        <name>(6S)-NADPHX</name>
        <dbReference type="ChEBI" id="CHEBI:64076"/>
    </ligand>
</feature>
<evidence type="ECO:0000256" key="4">
    <source>
        <dbReference type="ARBA" id="ARBA00009524"/>
    </source>
</evidence>
<dbReference type="EC" id="5.1.99.6" evidence="19"/>
<feature type="domain" description="YjeF C-terminal" evidence="20">
    <location>
        <begin position="222"/>
        <end position="504"/>
    </location>
</feature>
<dbReference type="InterPro" id="IPR000631">
    <property type="entry name" value="CARKD"/>
</dbReference>
<comment type="similarity">
    <text evidence="4 19">In the C-terminal section; belongs to the NnrD/CARKD family.</text>
</comment>
<evidence type="ECO:0000256" key="19">
    <source>
        <dbReference type="PIRNR" id="PIRNR017184"/>
    </source>
</evidence>
<dbReference type="PIRSF" id="PIRSF017184">
    <property type="entry name" value="Nnr"/>
    <property type="match status" value="1"/>
</dbReference>
<dbReference type="NCBIfam" id="TIGR00196">
    <property type="entry name" value="yjeF_cterm"/>
    <property type="match status" value="1"/>
</dbReference>
<evidence type="ECO:0000256" key="12">
    <source>
        <dbReference type="ARBA" id="ARBA00023239"/>
    </source>
</evidence>
<dbReference type="InterPro" id="IPR036652">
    <property type="entry name" value="YjeF_N_dom_sf"/>
</dbReference>
<evidence type="ECO:0000256" key="2">
    <source>
        <dbReference type="ARBA" id="ARBA00000909"/>
    </source>
</evidence>
<dbReference type="HAMAP" id="MF_01966">
    <property type="entry name" value="NADHX_epimerase"/>
    <property type="match status" value="1"/>
</dbReference>
<dbReference type="PROSITE" id="PS51383">
    <property type="entry name" value="YJEF_C_3"/>
    <property type="match status" value="1"/>
</dbReference>
<feature type="binding site" evidence="17">
    <location>
        <position position="327"/>
    </location>
    <ligand>
        <name>(6S)-NADPHX</name>
        <dbReference type="ChEBI" id="CHEBI:64076"/>
    </ligand>
</feature>
<dbReference type="InterPro" id="IPR029056">
    <property type="entry name" value="Ribokinase-like"/>
</dbReference>